<protein>
    <submittedName>
        <fullName evidence="1">Uncharacterized protein</fullName>
    </submittedName>
</protein>
<sequence>MVWVIGLIVLILLIVSAWFRKVAVSVIIVTGVVGSLIYVLNEREEERALSRISLAELDFENVALKPSYSGYKLSGRIKNNSQEFTLKQVNLLIIMQDCTGTPDSQDCVTIGESHENMDLNIPPGQARDFEKSLYFPGGNLKLLGKLEWNYSVSGIKGE</sequence>
<organism evidence="1 2">
    <name type="scientific">Nitrosomonas europaea (strain ATCC 19718 / CIP 103999 / KCTC 2705 / NBRC 14298)</name>
    <dbReference type="NCBI Taxonomy" id="228410"/>
    <lineage>
        <taxon>Bacteria</taxon>
        <taxon>Pseudomonadati</taxon>
        <taxon>Pseudomonadota</taxon>
        <taxon>Betaproteobacteria</taxon>
        <taxon>Nitrosomonadales</taxon>
        <taxon>Nitrosomonadaceae</taxon>
        <taxon>Nitrosomonas</taxon>
    </lineage>
</organism>
<dbReference type="Proteomes" id="UP000001416">
    <property type="component" value="Chromosome"/>
</dbReference>
<dbReference type="eggNOG" id="ENOG5032GM3">
    <property type="taxonomic scope" value="Bacteria"/>
</dbReference>
<keyword evidence="2" id="KW-1185">Reference proteome</keyword>
<accession>Q82V99</accession>
<dbReference type="AlphaFoldDB" id="Q82V99"/>
<dbReference type="KEGG" id="neu:NE1199"/>
<dbReference type="EMBL" id="AL954747">
    <property type="protein sequence ID" value="CAD85110.1"/>
    <property type="molecule type" value="Genomic_DNA"/>
</dbReference>
<dbReference type="GeneID" id="87104378"/>
<dbReference type="OrthoDB" id="8547325at2"/>
<dbReference type="HOGENOM" id="CLU_1667536_0_0_4"/>
<dbReference type="RefSeq" id="WP_011111787.1">
    <property type="nucleotide sequence ID" value="NC_004757.1"/>
</dbReference>
<proteinExistence type="predicted"/>
<evidence type="ECO:0000313" key="1">
    <source>
        <dbReference type="EMBL" id="CAD85110.1"/>
    </source>
</evidence>
<gene>
    <name evidence="1" type="ordered locus">NE1199</name>
</gene>
<reference evidence="1 2" key="1">
    <citation type="journal article" date="2003" name="J. Bacteriol.">
        <title>Complete genome sequence of the ammonia-oxidizing bacterium and obligate chemolithoautotroph Nitrosomonas europaea.</title>
        <authorList>
            <person name="Chain P."/>
            <person name="Lamerdin J."/>
            <person name="Larimer F."/>
            <person name="Regala W."/>
            <person name="Land M."/>
            <person name="Hauser L."/>
            <person name="Hooper A."/>
            <person name="Klotz M."/>
            <person name="Norton J."/>
            <person name="Sayavedra-Soto L."/>
            <person name="Arciero D."/>
            <person name="Hommes N."/>
            <person name="Whittaker M."/>
            <person name="Arp D."/>
        </authorList>
    </citation>
    <scope>NUCLEOTIDE SEQUENCE [LARGE SCALE GENOMIC DNA]</scope>
    <source>
        <strain evidence="2">ATCC 19718 / CIP 103999 / KCTC 2705 / NBRC 14298</strain>
    </source>
</reference>
<evidence type="ECO:0000313" key="2">
    <source>
        <dbReference type="Proteomes" id="UP000001416"/>
    </source>
</evidence>
<name>Q82V99_NITEU</name>